<accession>A0ABQ2BZM8</accession>
<name>A0ABQ2BZM8_9FLAO</name>
<dbReference type="Proteomes" id="UP000624701">
    <property type="component" value="Unassembled WGS sequence"/>
</dbReference>
<dbReference type="RefSeq" id="WP_188374867.1">
    <property type="nucleotide sequence ID" value="NZ_BMDQ01000003.1"/>
</dbReference>
<evidence type="ECO:0000313" key="3">
    <source>
        <dbReference type="Proteomes" id="UP000624701"/>
    </source>
</evidence>
<evidence type="ECO:0000313" key="2">
    <source>
        <dbReference type="EMBL" id="GGI57951.1"/>
    </source>
</evidence>
<protein>
    <submittedName>
        <fullName evidence="2">Uncharacterized protein</fullName>
    </submittedName>
</protein>
<gene>
    <name evidence="2" type="ORF">GCM10011444_22600</name>
</gene>
<keyword evidence="1" id="KW-1133">Transmembrane helix</keyword>
<organism evidence="2 3">
    <name type="scientific">Winogradskyella haliclonae</name>
    <dbReference type="NCBI Taxonomy" id="2048558"/>
    <lineage>
        <taxon>Bacteria</taxon>
        <taxon>Pseudomonadati</taxon>
        <taxon>Bacteroidota</taxon>
        <taxon>Flavobacteriia</taxon>
        <taxon>Flavobacteriales</taxon>
        <taxon>Flavobacteriaceae</taxon>
        <taxon>Winogradskyella</taxon>
    </lineage>
</organism>
<keyword evidence="1" id="KW-0472">Membrane</keyword>
<evidence type="ECO:0000256" key="1">
    <source>
        <dbReference type="SAM" id="Phobius"/>
    </source>
</evidence>
<keyword evidence="3" id="KW-1185">Reference proteome</keyword>
<dbReference type="InterPro" id="IPR045749">
    <property type="entry name" value="DUF6090"/>
</dbReference>
<proteinExistence type="predicted"/>
<sequence length="241" mass="28153">MIKFFRHIRRSLINQNKIGKYFKYAIGEILLVVMGILIALQINTWNTQRLDGLKEKAILKELHKEFLGNKIQFDTVKLVHTRSMKSLNTIIDAMPLTKENVFNLIDTFEYALHTFTFNPSSGVVNSLIASGNYELIKNDTLRNYLVTWNDVYQDFLEEELNHQKYRYEVMDPHSALNTDAIMLNKGDQKAIDYTIDYVVSREFRGHLTVIKGRLQNIITDLEQKTVENHINEIIRLTQTND</sequence>
<comment type="caution">
    <text evidence="2">The sequence shown here is derived from an EMBL/GenBank/DDBJ whole genome shotgun (WGS) entry which is preliminary data.</text>
</comment>
<reference evidence="3" key="1">
    <citation type="journal article" date="2019" name="Int. J. Syst. Evol. Microbiol.">
        <title>The Global Catalogue of Microorganisms (GCM) 10K type strain sequencing project: providing services to taxonomists for standard genome sequencing and annotation.</title>
        <authorList>
            <consortium name="The Broad Institute Genomics Platform"/>
            <consortium name="The Broad Institute Genome Sequencing Center for Infectious Disease"/>
            <person name="Wu L."/>
            <person name="Ma J."/>
        </authorList>
    </citation>
    <scope>NUCLEOTIDE SEQUENCE [LARGE SCALE GENOMIC DNA]</scope>
    <source>
        <strain evidence="3">CCM 8681</strain>
    </source>
</reference>
<dbReference type="Pfam" id="PF19578">
    <property type="entry name" value="DUF6090"/>
    <property type="match status" value="1"/>
</dbReference>
<feature type="transmembrane region" description="Helical" evidence="1">
    <location>
        <begin position="21"/>
        <end position="40"/>
    </location>
</feature>
<dbReference type="EMBL" id="BMDQ01000003">
    <property type="protein sequence ID" value="GGI57951.1"/>
    <property type="molecule type" value="Genomic_DNA"/>
</dbReference>
<keyword evidence="1" id="KW-0812">Transmembrane</keyword>